<reference evidence="5" key="2">
    <citation type="submission" date="2021-01" db="EMBL/GenBank/DDBJ databases">
        <authorList>
            <person name="Yu Y."/>
        </authorList>
    </citation>
    <scope>NUCLEOTIDE SEQUENCE</scope>
    <source>
        <strain evidence="5">As-5</strain>
        <strain evidence="6">As-6</strain>
    </source>
</reference>
<dbReference type="InterPro" id="IPR003313">
    <property type="entry name" value="AraC-bd"/>
</dbReference>
<dbReference type="EMBL" id="JAFFTB010000005">
    <property type="protein sequence ID" value="MBM9937054.1"/>
    <property type="molecule type" value="Genomic_DNA"/>
</dbReference>
<dbReference type="SUPFAM" id="SSF51182">
    <property type="entry name" value="RmlC-like cupins"/>
    <property type="match status" value="1"/>
</dbReference>
<dbReference type="Pfam" id="PF02311">
    <property type="entry name" value="AraC_binding"/>
    <property type="match status" value="1"/>
</dbReference>
<dbReference type="Proteomes" id="UP000784064">
    <property type="component" value="Unassembled WGS sequence"/>
</dbReference>
<dbReference type="Gene3D" id="1.10.10.60">
    <property type="entry name" value="Homeodomain-like"/>
    <property type="match status" value="2"/>
</dbReference>
<dbReference type="GO" id="GO:0043565">
    <property type="term" value="F:sequence-specific DNA binding"/>
    <property type="evidence" value="ECO:0007669"/>
    <property type="project" value="InterPro"/>
</dbReference>
<dbReference type="InterPro" id="IPR011051">
    <property type="entry name" value="RmlC_Cupin_sf"/>
</dbReference>
<dbReference type="PANTHER" id="PTHR11019">
    <property type="entry name" value="HTH-TYPE TRANSCRIPTIONAL REGULATOR NIMR"/>
    <property type="match status" value="1"/>
</dbReference>
<comment type="caution">
    <text evidence="5">The sequence shown here is derived from an EMBL/GenBank/DDBJ whole genome shotgun (WGS) entry which is preliminary data.</text>
</comment>
<reference evidence="7" key="1">
    <citation type="submission" date="2021-01" db="EMBL/GenBank/DDBJ databases">
        <title>Stenotrophomonas maltophilia.</title>
        <authorList>
            <person name="Yu Y."/>
        </authorList>
    </citation>
    <scope>NUCLEOTIDE SEQUENCE [LARGE SCALE GENOMIC DNA]</scope>
    <source>
        <strain evidence="7">As-6</strain>
    </source>
</reference>
<sequence length="277" mass="30606">MAWLQPDAHFDADAWDAPVLGIASSLADHDSGWHQHARAQLLYTRQGCTRLTFGDRISLLPPSRAAWIPGGLRHRAQMRQAVDYRSLYFDTTLSAQLPQQPAIIGVGPLLQALLEPIAQAPFDHDWQVPRAHHRLALCLLEIAAAPVAPMDLPLPHDPRIARCLPLAEHLPPELGELAARTGLSVRTVGRLMQRDTGMGYQAWRQQWRLMRAMELLLLGHRVAHVAQDTGFSAESPFIAFFRSMAGTTPAAFQRHAKGDGGDQVAFARLTHSLAKTT</sequence>
<evidence type="ECO:0000256" key="1">
    <source>
        <dbReference type="ARBA" id="ARBA00023015"/>
    </source>
</evidence>
<feature type="domain" description="HTH araC/xylS-type" evidence="4">
    <location>
        <begin position="174"/>
        <end position="255"/>
    </location>
</feature>
<dbReference type="RefSeq" id="WP_205405982.1">
    <property type="nucleotide sequence ID" value="NZ_JAFFTA010000010.1"/>
</dbReference>
<dbReference type="Proteomes" id="UP000749453">
    <property type="component" value="Unassembled WGS sequence"/>
</dbReference>
<evidence type="ECO:0000259" key="4">
    <source>
        <dbReference type="PROSITE" id="PS01124"/>
    </source>
</evidence>
<dbReference type="GO" id="GO:0003700">
    <property type="term" value="F:DNA-binding transcription factor activity"/>
    <property type="evidence" value="ECO:0007669"/>
    <property type="project" value="InterPro"/>
</dbReference>
<organism evidence="5 8">
    <name type="scientific">Stenotrophomonas lactitubi</name>
    <dbReference type="NCBI Taxonomy" id="2045214"/>
    <lineage>
        <taxon>Bacteria</taxon>
        <taxon>Pseudomonadati</taxon>
        <taxon>Pseudomonadota</taxon>
        <taxon>Gammaproteobacteria</taxon>
        <taxon>Lysobacterales</taxon>
        <taxon>Lysobacteraceae</taxon>
        <taxon>Stenotrophomonas</taxon>
    </lineage>
</organism>
<dbReference type="SMART" id="SM00342">
    <property type="entry name" value="HTH_ARAC"/>
    <property type="match status" value="1"/>
</dbReference>
<dbReference type="InterPro" id="IPR009057">
    <property type="entry name" value="Homeodomain-like_sf"/>
</dbReference>
<evidence type="ECO:0000256" key="3">
    <source>
        <dbReference type="ARBA" id="ARBA00023163"/>
    </source>
</evidence>
<evidence type="ECO:0000313" key="8">
    <source>
        <dbReference type="Proteomes" id="UP000784064"/>
    </source>
</evidence>
<dbReference type="AlphaFoldDB" id="A0AAW4GGG6"/>
<evidence type="ECO:0000313" key="6">
    <source>
        <dbReference type="EMBL" id="MBM9937054.1"/>
    </source>
</evidence>
<keyword evidence="7" id="KW-1185">Reference proteome</keyword>
<dbReference type="SUPFAM" id="SSF46689">
    <property type="entry name" value="Homeodomain-like"/>
    <property type="match status" value="1"/>
</dbReference>
<dbReference type="PROSITE" id="PS01124">
    <property type="entry name" value="HTH_ARAC_FAMILY_2"/>
    <property type="match status" value="1"/>
</dbReference>
<accession>A0AAW4GGG6</accession>
<keyword evidence="1" id="KW-0805">Transcription regulation</keyword>
<dbReference type="InterPro" id="IPR018060">
    <property type="entry name" value="HTH_AraC"/>
</dbReference>
<dbReference type="CDD" id="cd06124">
    <property type="entry name" value="cupin_NimR-like_N"/>
    <property type="match status" value="1"/>
</dbReference>
<dbReference type="PANTHER" id="PTHR11019:SF159">
    <property type="entry name" value="TRANSCRIPTIONAL REGULATOR-RELATED"/>
    <property type="match status" value="1"/>
</dbReference>
<dbReference type="EMBL" id="JAFFTA010000010">
    <property type="protein sequence ID" value="MBM9913142.1"/>
    <property type="molecule type" value="Genomic_DNA"/>
</dbReference>
<evidence type="ECO:0000313" key="5">
    <source>
        <dbReference type="EMBL" id="MBM9913142.1"/>
    </source>
</evidence>
<proteinExistence type="predicted"/>
<name>A0AAW4GGG6_9GAMM</name>
<dbReference type="Pfam" id="PF12833">
    <property type="entry name" value="HTH_18"/>
    <property type="match status" value="1"/>
</dbReference>
<keyword evidence="3" id="KW-0804">Transcription</keyword>
<evidence type="ECO:0000313" key="7">
    <source>
        <dbReference type="Proteomes" id="UP000749453"/>
    </source>
</evidence>
<evidence type="ECO:0000256" key="2">
    <source>
        <dbReference type="ARBA" id="ARBA00023125"/>
    </source>
</evidence>
<gene>
    <name evidence="5" type="ORF">JJW18_06640</name>
    <name evidence="6" type="ORF">JJW19_02765</name>
</gene>
<keyword evidence="2" id="KW-0238">DNA-binding</keyword>
<protein>
    <submittedName>
        <fullName evidence="5">Helix-turn-helix transcriptional regulator</fullName>
    </submittedName>
</protein>